<evidence type="ECO:0000313" key="1">
    <source>
        <dbReference type="EMBL" id="VDR37271.1"/>
    </source>
</evidence>
<organism evidence="1 2">
    <name type="scientific">Tsukamurella paurometabola</name>
    <name type="common">Corynebacterium paurometabolum</name>
    <dbReference type="NCBI Taxonomy" id="2061"/>
    <lineage>
        <taxon>Bacteria</taxon>
        <taxon>Bacillati</taxon>
        <taxon>Actinomycetota</taxon>
        <taxon>Actinomycetes</taxon>
        <taxon>Mycobacteriales</taxon>
        <taxon>Tsukamurellaceae</taxon>
        <taxon>Tsukamurella</taxon>
    </lineage>
</organism>
<dbReference type="EMBL" id="LR131273">
    <property type="protein sequence ID" value="VDR37271.1"/>
    <property type="molecule type" value="Genomic_DNA"/>
</dbReference>
<evidence type="ECO:0000313" key="2">
    <source>
        <dbReference type="Proteomes" id="UP000271626"/>
    </source>
</evidence>
<dbReference type="InterPro" id="IPR021417">
    <property type="entry name" value="DUF3060"/>
</dbReference>
<gene>
    <name evidence="1" type="ORF">NCTC10741_00372</name>
</gene>
<dbReference type="Pfam" id="PF11259">
    <property type="entry name" value="DUF3060"/>
    <property type="match status" value="1"/>
</dbReference>
<name>A0A3P8L479_TSUPA</name>
<accession>A0A3P8L479</accession>
<dbReference type="RefSeq" id="WP_126194684.1">
    <property type="nucleotide sequence ID" value="NZ_CP085954.1"/>
</dbReference>
<protein>
    <submittedName>
        <fullName evidence="1">Protein of uncharacterized function (DUF3060)</fullName>
    </submittedName>
</protein>
<dbReference type="AlphaFoldDB" id="A0A3P8L479"/>
<proteinExistence type="predicted"/>
<reference evidence="1 2" key="1">
    <citation type="submission" date="2018-12" db="EMBL/GenBank/DDBJ databases">
        <authorList>
            <consortium name="Pathogen Informatics"/>
        </authorList>
    </citation>
    <scope>NUCLEOTIDE SEQUENCE [LARGE SCALE GENOMIC DNA]</scope>
    <source>
        <strain evidence="1 2">NCTC10741</strain>
    </source>
</reference>
<sequence>MALTLSDRMPAALARLRSGYGTTRDVFCFDTVVVSGGRNVVKVTAHCNTLVVSGDDNVVRVTSPVKSVVVSGNRNSVLCDWSFAKTSDTGLGNTVKC</sequence>
<dbReference type="Proteomes" id="UP000271626">
    <property type="component" value="Chromosome"/>
</dbReference>